<dbReference type="PROSITE" id="PS51471">
    <property type="entry name" value="FE2OG_OXY"/>
    <property type="match status" value="1"/>
</dbReference>
<evidence type="ECO:0000313" key="10">
    <source>
        <dbReference type="Proteomes" id="UP000027120"/>
    </source>
</evidence>
<feature type="domain" description="Fe2OG dioxygenase" evidence="8">
    <location>
        <begin position="170"/>
        <end position="273"/>
    </location>
</feature>
<evidence type="ECO:0000313" key="9">
    <source>
        <dbReference type="EMBL" id="KDO58208.1"/>
    </source>
</evidence>
<dbReference type="Pfam" id="PF14226">
    <property type="entry name" value="DIOX_N"/>
    <property type="match status" value="1"/>
</dbReference>
<dbReference type="SUPFAM" id="SSF51197">
    <property type="entry name" value="Clavaminate synthase-like"/>
    <property type="match status" value="1"/>
</dbReference>
<comment type="similarity">
    <text evidence="1 7">Belongs to the iron/ascorbate-dependent oxidoreductase family.</text>
</comment>
<name>A0A067ET15_CITSI</name>
<evidence type="ECO:0000256" key="7">
    <source>
        <dbReference type="RuleBase" id="RU003682"/>
    </source>
</evidence>
<dbReference type="AlphaFoldDB" id="A0A067ET15"/>
<evidence type="ECO:0000256" key="5">
    <source>
        <dbReference type="ARBA" id="ARBA00023004"/>
    </source>
</evidence>
<dbReference type="PANTHER" id="PTHR47990">
    <property type="entry name" value="2-OXOGLUTARATE (2OG) AND FE(II)-DEPENDENT OXYGENASE SUPERFAMILY PROTEIN-RELATED"/>
    <property type="match status" value="1"/>
</dbReference>
<comment type="function">
    <text evidence="6">Probable 2-oxoglutarate-dependent dioxygenase that may be involved in glucosinolates biosynthesis. May play a role in the production of aliphatic glucosinolates.</text>
</comment>
<evidence type="ECO:0000256" key="6">
    <source>
        <dbReference type="ARBA" id="ARBA00057022"/>
    </source>
</evidence>
<keyword evidence="10" id="KW-1185">Reference proteome</keyword>
<dbReference type="EMBL" id="KK784952">
    <property type="protein sequence ID" value="KDO58208.1"/>
    <property type="molecule type" value="Genomic_DNA"/>
</dbReference>
<evidence type="ECO:0000256" key="3">
    <source>
        <dbReference type="ARBA" id="ARBA00022964"/>
    </source>
</evidence>
<dbReference type="Pfam" id="PF03171">
    <property type="entry name" value="2OG-FeII_Oxy"/>
    <property type="match status" value="1"/>
</dbReference>
<dbReference type="eggNOG" id="KOG0143">
    <property type="taxonomic scope" value="Eukaryota"/>
</dbReference>
<dbReference type="InterPro" id="IPR026992">
    <property type="entry name" value="DIOX_N"/>
</dbReference>
<sequence>MGSQTKSKIPVIDLSKQDLKSGTSTWLSTCKDVRHAFEEFGCFEAIYQKISQEFRSEVLASTEELFDVPIEIKVKNTSTKPYFEYYGQYTIIPLYESLAIDYPDTRNATQSFTNLMWPAEMIAFGMICPYSLLESSLSMSELVVELDKMVTRMLFESYGVEGYYDSYIGSVNYLLRYFKYRAPEPNETKMGLTPHTDKTMTSIIHQINHINGLQVQAKDGEWIDVEPSPSSFIVMAGDALMAWGNDRIRPCRHQVIMDNASETRYSLGLFSFSSGVVDIPKELGDETQPLKYKPFDHFGFLHFNQSEEGKKSASSIKAYCGI</sequence>
<keyword evidence="4 7" id="KW-0560">Oxidoreductase</keyword>
<dbReference type="STRING" id="2711.A0A067ET15"/>
<gene>
    <name evidence="9" type="ORF">CISIN_1g044747mg</name>
</gene>
<keyword evidence="2 7" id="KW-0479">Metal-binding</keyword>
<dbReference type="InterPro" id="IPR050231">
    <property type="entry name" value="Iron_ascorbate_oxido_reductase"/>
</dbReference>
<protein>
    <recommendedName>
        <fullName evidence="8">Fe2OG dioxygenase domain-containing protein</fullName>
    </recommendedName>
</protein>
<dbReference type="GO" id="GO:0016706">
    <property type="term" value="F:2-oxoglutarate-dependent dioxygenase activity"/>
    <property type="evidence" value="ECO:0000318"/>
    <property type="project" value="GO_Central"/>
</dbReference>
<dbReference type="InterPro" id="IPR005123">
    <property type="entry name" value="Oxoglu/Fe-dep_dioxygenase_dom"/>
</dbReference>
<keyword evidence="3" id="KW-0223">Dioxygenase</keyword>
<dbReference type="FunFam" id="2.60.120.330:FF:000022">
    <property type="entry name" value="Probable 2-oxoglutarate-dependent dioxygenase AOP1.2"/>
    <property type="match status" value="1"/>
</dbReference>
<evidence type="ECO:0000259" key="8">
    <source>
        <dbReference type="PROSITE" id="PS51471"/>
    </source>
</evidence>
<proteinExistence type="inferred from homology"/>
<keyword evidence="5 7" id="KW-0408">Iron</keyword>
<accession>A0A067ET15</accession>
<evidence type="ECO:0000256" key="2">
    <source>
        <dbReference type="ARBA" id="ARBA00022723"/>
    </source>
</evidence>
<organism evidence="9 10">
    <name type="scientific">Citrus sinensis</name>
    <name type="common">Sweet orange</name>
    <name type="synonym">Citrus aurantium var. sinensis</name>
    <dbReference type="NCBI Taxonomy" id="2711"/>
    <lineage>
        <taxon>Eukaryota</taxon>
        <taxon>Viridiplantae</taxon>
        <taxon>Streptophyta</taxon>
        <taxon>Embryophyta</taxon>
        <taxon>Tracheophyta</taxon>
        <taxon>Spermatophyta</taxon>
        <taxon>Magnoliopsida</taxon>
        <taxon>eudicotyledons</taxon>
        <taxon>Gunneridae</taxon>
        <taxon>Pentapetalae</taxon>
        <taxon>rosids</taxon>
        <taxon>malvids</taxon>
        <taxon>Sapindales</taxon>
        <taxon>Rutaceae</taxon>
        <taxon>Aurantioideae</taxon>
        <taxon>Citrus</taxon>
    </lineage>
</organism>
<dbReference type="Proteomes" id="UP000027120">
    <property type="component" value="Unassembled WGS sequence"/>
</dbReference>
<reference evidence="9 10" key="1">
    <citation type="submission" date="2014-04" db="EMBL/GenBank/DDBJ databases">
        <authorList>
            <consortium name="International Citrus Genome Consortium"/>
            <person name="Gmitter F."/>
            <person name="Chen C."/>
            <person name="Farmerie W."/>
            <person name="Harkins T."/>
            <person name="Desany B."/>
            <person name="Mohiuddin M."/>
            <person name="Kodira C."/>
            <person name="Borodovsky M."/>
            <person name="Lomsadze A."/>
            <person name="Burns P."/>
            <person name="Jenkins J."/>
            <person name="Prochnik S."/>
            <person name="Shu S."/>
            <person name="Chapman J."/>
            <person name="Pitluck S."/>
            <person name="Schmutz J."/>
            <person name="Rokhsar D."/>
        </authorList>
    </citation>
    <scope>NUCLEOTIDE SEQUENCE</scope>
</reference>
<evidence type="ECO:0000256" key="4">
    <source>
        <dbReference type="ARBA" id="ARBA00023002"/>
    </source>
</evidence>
<dbReference type="GO" id="GO:0046872">
    <property type="term" value="F:metal ion binding"/>
    <property type="evidence" value="ECO:0007669"/>
    <property type="project" value="UniProtKB-KW"/>
</dbReference>
<dbReference type="PaxDb" id="2711-XP_006465515.1"/>
<dbReference type="InterPro" id="IPR027443">
    <property type="entry name" value="IPNS-like_sf"/>
</dbReference>
<evidence type="ECO:0000256" key="1">
    <source>
        <dbReference type="ARBA" id="ARBA00008056"/>
    </source>
</evidence>
<dbReference type="Gene3D" id="2.60.120.330">
    <property type="entry name" value="B-lactam Antibiotic, Isopenicillin N Synthase, Chain"/>
    <property type="match status" value="1"/>
</dbReference>
<dbReference type="InterPro" id="IPR044861">
    <property type="entry name" value="IPNS-like_FE2OG_OXY"/>
</dbReference>
<dbReference type="SMR" id="A0A067ET15"/>